<organism evidence="1 2">
    <name type="scientific">Crocodylus porosus</name>
    <name type="common">Saltwater crocodile</name>
    <name type="synonym">Estuarine crocodile</name>
    <dbReference type="NCBI Taxonomy" id="8502"/>
    <lineage>
        <taxon>Eukaryota</taxon>
        <taxon>Metazoa</taxon>
        <taxon>Chordata</taxon>
        <taxon>Craniata</taxon>
        <taxon>Vertebrata</taxon>
        <taxon>Euteleostomi</taxon>
        <taxon>Archelosauria</taxon>
        <taxon>Archosauria</taxon>
        <taxon>Crocodylia</taxon>
        <taxon>Longirostres</taxon>
        <taxon>Crocodylidae</taxon>
        <taxon>Crocodylus</taxon>
    </lineage>
</organism>
<dbReference type="InterPro" id="IPR011990">
    <property type="entry name" value="TPR-like_helical_dom_sf"/>
</dbReference>
<evidence type="ECO:0000313" key="2">
    <source>
        <dbReference type="Proteomes" id="UP000594220"/>
    </source>
</evidence>
<keyword evidence="2" id="KW-1185">Reference proteome</keyword>
<accession>A0A7M4FX50</accession>
<dbReference type="AlphaFoldDB" id="A0A7M4FX50"/>
<evidence type="ECO:0000313" key="1">
    <source>
        <dbReference type="Ensembl" id="ENSCPRP00005013599.1"/>
    </source>
</evidence>
<dbReference type="SUPFAM" id="SSF48452">
    <property type="entry name" value="TPR-like"/>
    <property type="match status" value="1"/>
</dbReference>
<reference evidence="1" key="1">
    <citation type="submission" date="2025-08" db="UniProtKB">
        <authorList>
            <consortium name="Ensembl"/>
        </authorList>
    </citation>
    <scope>IDENTIFICATION</scope>
</reference>
<dbReference type="Proteomes" id="UP000594220">
    <property type="component" value="Unplaced"/>
</dbReference>
<protein>
    <submittedName>
        <fullName evidence="1">Uncharacterized protein</fullName>
    </submittedName>
</protein>
<dbReference type="Gene3D" id="1.25.40.10">
    <property type="entry name" value="Tetratricopeptide repeat domain"/>
    <property type="match status" value="1"/>
</dbReference>
<name>A0A7M4FX50_CROPO</name>
<dbReference type="PANTHER" id="PTHR44200:SF1">
    <property type="entry name" value="DNAJ HOMOLOG SUBFAMILY C MEMBER 7"/>
    <property type="match status" value="1"/>
</dbReference>
<proteinExistence type="predicted"/>
<sequence length="132" mass="15193">MANELVFEAESFKKQVNAYYAKYHEAYNDYTKAIDTCPNNASYYDNRGVTLMMLGWFWEALGCPTVRLDDYFIRGHLWEGKCFLCLGNALTSSHQELKNAIAVLESKKIVELDLEVYTILGGFLTWKLSNLK</sequence>
<dbReference type="InterPro" id="IPR052758">
    <property type="entry name" value="SRC_co-chaperone"/>
</dbReference>
<dbReference type="PANTHER" id="PTHR44200">
    <property type="entry name" value="DNAJ HOMOLOG SUBFAMILY C MEMBER 7"/>
    <property type="match status" value="1"/>
</dbReference>
<dbReference type="Ensembl" id="ENSCPRT00005015970.1">
    <property type="protein sequence ID" value="ENSCPRP00005013599.1"/>
    <property type="gene ID" value="ENSCPRG00005009606.1"/>
</dbReference>
<reference evidence="1" key="2">
    <citation type="submission" date="2025-09" db="UniProtKB">
        <authorList>
            <consortium name="Ensembl"/>
        </authorList>
    </citation>
    <scope>IDENTIFICATION</scope>
</reference>